<reference evidence="2 3" key="1">
    <citation type="journal article" date="2007" name="Nature">
        <title>Evolution of genes and genomes on the Drosophila phylogeny.</title>
        <authorList>
            <consortium name="Drosophila 12 Genomes Consortium"/>
            <person name="Clark A.G."/>
            <person name="Eisen M.B."/>
            <person name="Smith D.R."/>
            <person name="Bergman C.M."/>
            <person name="Oliver B."/>
            <person name="Markow T.A."/>
            <person name="Kaufman T.C."/>
            <person name="Kellis M."/>
            <person name="Gelbart W."/>
            <person name="Iyer V.N."/>
            <person name="Pollard D.A."/>
            <person name="Sackton T.B."/>
            <person name="Larracuente A.M."/>
            <person name="Singh N.D."/>
            <person name="Abad J.P."/>
            <person name="Abt D.N."/>
            <person name="Adryan B."/>
            <person name="Aguade M."/>
            <person name="Akashi H."/>
            <person name="Anderson W.W."/>
            <person name="Aquadro C.F."/>
            <person name="Ardell D.H."/>
            <person name="Arguello R."/>
            <person name="Artieri C.G."/>
            <person name="Barbash D.A."/>
            <person name="Barker D."/>
            <person name="Barsanti P."/>
            <person name="Batterham P."/>
            <person name="Batzoglou S."/>
            <person name="Begun D."/>
            <person name="Bhutkar A."/>
            <person name="Blanco E."/>
            <person name="Bosak S.A."/>
            <person name="Bradley R.K."/>
            <person name="Brand A.D."/>
            <person name="Brent M.R."/>
            <person name="Brooks A.N."/>
            <person name="Brown R.H."/>
            <person name="Butlin R.K."/>
            <person name="Caggese C."/>
            <person name="Calvi B.R."/>
            <person name="Bernardo de Carvalho A."/>
            <person name="Caspi A."/>
            <person name="Castrezana S."/>
            <person name="Celniker S.E."/>
            <person name="Chang J.L."/>
            <person name="Chapple C."/>
            <person name="Chatterji S."/>
            <person name="Chinwalla A."/>
            <person name="Civetta A."/>
            <person name="Clifton S.W."/>
            <person name="Comeron J.M."/>
            <person name="Costello J.C."/>
            <person name="Coyne J.A."/>
            <person name="Daub J."/>
            <person name="David R.G."/>
            <person name="Delcher A.L."/>
            <person name="Delehaunty K."/>
            <person name="Do C.B."/>
            <person name="Ebling H."/>
            <person name="Edwards K."/>
            <person name="Eickbush T."/>
            <person name="Evans J.D."/>
            <person name="Filipski A."/>
            <person name="Findeiss S."/>
            <person name="Freyhult E."/>
            <person name="Fulton L."/>
            <person name="Fulton R."/>
            <person name="Garcia A.C."/>
            <person name="Gardiner A."/>
            <person name="Garfield D.A."/>
            <person name="Garvin B.E."/>
            <person name="Gibson G."/>
            <person name="Gilbert D."/>
            <person name="Gnerre S."/>
            <person name="Godfrey J."/>
            <person name="Good R."/>
            <person name="Gotea V."/>
            <person name="Gravely B."/>
            <person name="Greenberg A.J."/>
            <person name="Griffiths-Jones S."/>
            <person name="Gross S."/>
            <person name="Guigo R."/>
            <person name="Gustafson E.A."/>
            <person name="Haerty W."/>
            <person name="Hahn M.W."/>
            <person name="Halligan D.L."/>
            <person name="Halpern A.L."/>
            <person name="Halter G.M."/>
            <person name="Han M.V."/>
            <person name="Heger A."/>
            <person name="Hillier L."/>
            <person name="Hinrichs A.S."/>
            <person name="Holmes I."/>
            <person name="Hoskins R.A."/>
            <person name="Hubisz M.J."/>
            <person name="Hultmark D."/>
            <person name="Huntley M.A."/>
            <person name="Jaffe D.B."/>
            <person name="Jagadeeshan S."/>
            <person name="Jeck W.R."/>
            <person name="Johnson J."/>
            <person name="Jones C.D."/>
            <person name="Jordan W.C."/>
            <person name="Karpen G.H."/>
            <person name="Kataoka E."/>
            <person name="Keightley P.D."/>
            <person name="Kheradpour P."/>
            <person name="Kirkness E.F."/>
            <person name="Koerich L.B."/>
            <person name="Kristiansen K."/>
            <person name="Kudrna D."/>
            <person name="Kulathinal R.J."/>
            <person name="Kumar S."/>
            <person name="Kwok R."/>
            <person name="Lander E."/>
            <person name="Langley C.H."/>
            <person name="Lapoint R."/>
            <person name="Lazzaro B.P."/>
            <person name="Lee S.J."/>
            <person name="Levesque L."/>
            <person name="Li R."/>
            <person name="Lin C.F."/>
            <person name="Lin M.F."/>
            <person name="Lindblad-Toh K."/>
            <person name="Llopart A."/>
            <person name="Long M."/>
            <person name="Low L."/>
            <person name="Lozovsky E."/>
            <person name="Lu J."/>
            <person name="Luo M."/>
            <person name="Machado C.A."/>
            <person name="Makalowski W."/>
            <person name="Marzo M."/>
            <person name="Matsuda M."/>
            <person name="Matzkin L."/>
            <person name="McAllister B."/>
            <person name="McBride C.S."/>
            <person name="McKernan B."/>
            <person name="McKernan K."/>
            <person name="Mendez-Lago M."/>
            <person name="Minx P."/>
            <person name="Mollenhauer M.U."/>
            <person name="Montooth K."/>
            <person name="Mount S.M."/>
            <person name="Mu X."/>
            <person name="Myers E."/>
            <person name="Negre B."/>
            <person name="Newfeld S."/>
            <person name="Nielsen R."/>
            <person name="Noor M.A."/>
            <person name="O'Grady P."/>
            <person name="Pachter L."/>
            <person name="Papaceit M."/>
            <person name="Parisi M.J."/>
            <person name="Parisi M."/>
            <person name="Parts L."/>
            <person name="Pedersen J.S."/>
            <person name="Pesole G."/>
            <person name="Phillippy A.M."/>
            <person name="Ponting C.P."/>
            <person name="Pop M."/>
            <person name="Porcelli D."/>
            <person name="Powell J.R."/>
            <person name="Prohaska S."/>
            <person name="Pruitt K."/>
            <person name="Puig M."/>
            <person name="Quesneville H."/>
            <person name="Ram K.R."/>
            <person name="Rand D."/>
            <person name="Rasmussen M.D."/>
            <person name="Reed L.K."/>
            <person name="Reenan R."/>
            <person name="Reily A."/>
            <person name="Remington K.A."/>
            <person name="Rieger T.T."/>
            <person name="Ritchie M.G."/>
            <person name="Robin C."/>
            <person name="Rogers Y.H."/>
            <person name="Rohde C."/>
            <person name="Rozas J."/>
            <person name="Rubenfield M.J."/>
            <person name="Ruiz A."/>
            <person name="Russo S."/>
            <person name="Salzberg S.L."/>
            <person name="Sanchez-Gracia A."/>
            <person name="Saranga D.J."/>
            <person name="Sato H."/>
            <person name="Schaeffer S.W."/>
            <person name="Schatz M.C."/>
            <person name="Schlenke T."/>
            <person name="Schwartz R."/>
            <person name="Segarra C."/>
            <person name="Singh R.S."/>
            <person name="Sirot L."/>
            <person name="Sirota M."/>
            <person name="Sisneros N.B."/>
            <person name="Smith C.D."/>
            <person name="Smith T.F."/>
            <person name="Spieth J."/>
            <person name="Stage D.E."/>
            <person name="Stark A."/>
            <person name="Stephan W."/>
            <person name="Strausberg R.L."/>
            <person name="Strempel S."/>
            <person name="Sturgill D."/>
            <person name="Sutton G."/>
            <person name="Sutton G.G."/>
            <person name="Tao W."/>
            <person name="Teichmann S."/>
            <person name="Tobari Y.N."/>
            <person name="Tomimura Y."/>
            <person name="Tsolas J.M."/>
            <person name="Valente V.L."/>
            <person name="Venter E."/>
            <person name="Venter J.C."/>
            <person name="Vicario S."/>
            <person name="Vieira F.G."/>
            <person name="Vilella A.J."/>
            <person name="Villasante A."/>
            <person name="Walenz B."/>
            <person name="Wang J."/>
            <person name="Wasserman M."/>
            <person name="Watts T."/>
            <person name="Wilson D."/>
            <person name="Wilson R.K."/>
            <person name="Wing R.A."/>
            <person name="Wolfner M.F."/>
            <person name="Wong A."/>
            <person name="Wong G.K."/>
            <person name="Wu C.I."/>
            <person name="Wu G."/>
            <person name="Yamamoto D."/>
            <person name="Yang H.P."/>
            <person name="Yang S.P."/>
            <person name="Yorke J.A."/>
            <person name="Yoshida K."/>
            <person name="Zdobnov E."/>
            <person name="Zhang P."/>
            <person name="Zhang Y."/>
            <person name="Zimin A.V."/>
            <person name="Baldwin J."/>
            <person name="Abdouelleil A."/>
            <person name="Abdulkadir J."/>
            <person name="Abebe A."/>
            <person name="Abera B."/>
            <person name="Abreu J."/>
            <person name="Acer S.C."/>
            <person name="Aftuck L."/>
            <person name="Alexander A."/>
            <person name="An P."/>
            <person name="Anderson E."/>
            <person name="Anderson S."/>
            <person name="Arachi H."/>
            <person name="Azer M."/>
            <person name="Bachantsang P."/>
            <person name="Barry A."/>
            <person name="Bayul T."/>
            <person name="Berlin A."/>
            <person name="Bessette D."/>
            <person name="Bloom T."/>
            <person name="Blye J."/>
            <person name="Boguslavskiy L."/>
            <person name="Bonnet C."/>
            <person name="Boukhgalter B."/>
            <person name="Bourzgui I."/>
            <person name="Brown A."/>
            <person name="Cahill P."/>
            <person name="Channer S."/>
            <person name="Cheshatsang Y."/>
            <person name="Chuda L."/>
            <person name="Citroen M."/>
            <person name="Collymore A."/>
            <person name="Cooke P."/>
            <person name="Costello M."/>
            <person name="D'Aco K."/>
            <person name="Daza R."/>
            <person name="De Haan G."/>
            <person name="DeGray S."/>
            <person name="DeMaso C."/>
            <person name="Dhargay N."/>
            <person name="Dooley K."/>
            <person name="Dooley E."/>
            <person name="Doricent M."/>
            <person name="Dorje P."/>
            <person name="Dorjee K."/>
            <person name="Dupes A."/>
            <person name="Elong R."/>
            <person name="Falk J."/>
            <person name="Farina A."/>
            <person name="Faro S."/>
            <person name="Ferguson D."/>
            <person name="Fisher S."/>
            <person name="Foley C.D."/>
            <person name="Franke A."/>
            <person name="Friedrich D."/>
            <person name="Gadbois L."/>
            <person name="Gearin G."/>
            <person name="Gearin C.R."/>
            <person name="Giannoukos G."/>
            <person name="Goode T."/>
            <person name="Graham J."/>
            <person name="Grandbois E."/>
            <person name="Grewal S."/>
            <person name="Gyaltsen K."/>
            <person name="Hafez N."/>
            <person name="Hagos B."/>
            <person name="Hall J."/>
            <person name="Henson C."/>
            <person name="Hollinger A."/>
            <person name="Honan T."/>
            <person name="Huard M.D."/>
            <person name="Hughes L."/>
            <person name="Hurhula B."/>
            <person name="Husby M.E."/>
            <person name="Kamat A."/>
            <person name="Kanga B."/>
            <person name="Kashin S."/>
            <person name="Khazanovich D."/>
            <person name="Kisner P."/>
            <person name="Lance K."/>
            <person name="Lara M."/>
            <person name="Lee W."/>
            <person name="Lennon N."/>
            <person name="Letendre F."/>
            <person name="LeVine R."/>
            <person name="Lipovsky A."/>
            <person name="Liu X."/>
            <person name="Liu J."/>
            <person name="Liu S."/>
            <person name="Lokyitsang T."/>
            <person name="Lokyitsang Y."/>
            <person name="Lubonja R."/>
            <person name="Lui A."/>
            <person name="MacDonald P."/>
            <person name="Magnisalis V."/>
            <person name="Maru K."/>
            <person name="Matthews C."/>
            <person name="McCusker W."/>
            <person name="McDonough S."/>
            <person name="Mehta T."/>
            <person name="Meldrim J."/>
            <person name="Meneus L."/>
            <person name="Mihai O."/>
            <person name="Mihalev A."/>
            <person name="Mihova T."/>
            <person name="Mittelman R."/>
            <person name="Mlenga V."/>
            <person name="Montmayeur A."/>
            <person name="Mulrain L."/>
            <person name="Navidi A."/>
            <person name="Naylor J."/>
            <person name="Negash T."/>
            <person name="Nguyen T."/>
            <person name="Nguyen N."/>
            <person name="Nicol R."/>
            <person name="Norbu C."/>
            <person name="Norbu N."/>
            <person name="Novod N."/>
            <person name="O'Neill B."/>
            <person name="Osman S."/>
            <person name="Markiewicz E."/>
            <person name="Oyono O.L."/>
            <person name="Patti C."/>
            <person name="Phunkhang P."/>
            <person name="Pierre F."/>
            <person name="Priest M."/>
            <person name="Raghuraman S."/>
            <person name="Rege F."/>
            <person name="Reyes R."/>
            <person name="Rise C."/>
            <person name="Rogov P."/>
            <person name="Ross K."/>
            <person name="Ryan E."/>
            <person name="Settipalli S."/>
            <person name="Shea T."/>
            <person name="Sherpa N."/>
            <person name="Shi L."/>
            <person name="Shih D."/>
            <person name="Sparrow T."/>
            <person name="Spaulding J."/>
            <person name="Stalker J."/>
            <person name="Stange-Thomann N."/>
            <person name="Stavropoulos S."/>
            <person name="Stone C."/>
            <person name="Strader C."/>
            <person name="Tesfaye S."/>
            <person name="Thomson T."/>
            <person name="Thoulutsang Y."/>
            <person name="Thoulutsang D."/>
            <person name="Topham K."/>
            <person name="Topping I."/>
            <person name="Tsamla T."/>
            <person name="Vassiliev H."/>
            <person name="Vo A."/>
            <person name="Wangchuk T."/>
            <person name="Wangdi T."/>
            <person name="Weiand M."/>
            <person name="Wilkinson J."/>
            <person name="Wilson A."/>
            <person name="Yadav S."/>
            <person name="Young G."/>
            <person name="Yu Q."/>
            <person name="Zembek L."/>
            <person name="Zhong D."/>
            <person name="Zimmer A."/>
            <person name="Zwirko Z."/>
            <person name="Jaffe D.B."/>
            <person name="Alvarez P."/>
            <person name="Brockman W."/>
            <person name="Butler J."/>
            <person name="Chin C."/>
            <person name="Gnerre S."/>
            <person name="Grabherr M."/>
            <person name="Kleber M."/>
            <person name="Mauceli E."/>
            <person name="MacCallum I."/>
        </authorList>
    </citation>
    <scope>NUCLEOTIDE SEQUENCE [LARGE SCALE GENOMIC DNA]</scope>
    <source>
        <strain evidence="3">Tucson 15010-1051.87</strain>
    </source>
</reference>
<dbReference type="Proteomes" id="UP000008792">
    <property type="component" value="Unassembled WGS sequence"/>
</dbReference>
<protein>
    <submittedName>
        <fullName evidence="2">Uncharacterized protein, isoform B</fullName>
    </submittedName>
</protein>
<evidence type="ECO:0000313" key="2">
    <source>
        <dbReference type="EMBL" id="KRF80572.1"/>
    </source>
</evidence>
<evidence type="ECO:0000313" key="3">
    <source>
        <dbReference type="Proteomes" id="UP000008792"/>
    </source>
</evidence>
<organism evidence="2 3">
    <name type="scientific">Drosophila virilis</name>
    <name type="common">Fruit fly</name>
    <dbReference type="NCBI Taxonomy" id="7244"/>
    <lineage>
        <taxon>Eukaryota</taxon>
        <taxon>Metazoa</taxon>
        <taxon>Ecdysozoa</taxon>
        <taxon>Arthropoda</taxon>
        <taxon>Hexapoda</taxon>
        <taxon>Insecta</taxon>
        <taxon>Pterygota</taxon>
        <taxon>Neoptera</taxon>
        <taxon>Endopterygota</taxon>
        <taxon>Diptera</taxon>
        <taxon>Brachycera</taxon>
        <taxon>Muscomorpha</taxon>
        <taxon>Ephydroidea</taxon>
        <taxon>Drosophilidae</taxon>
        <taxon>Drosophila</taxon>
    </lineage>
</organism>
<dbReference type="AlphaFoldDB" id="A0A0Q9W6H3"/>
<gene>
    <name evidence="2" type="primary">Dvir\GJ16650</name>
    <name evidence="2" type="ORF">Dvir_GJ16650</name>
</gene>
<feature type="region of interest" description="Disordered" evidence="1">
    <location>
        <begin position="208"/>
        <end position="231"/>
    </location>
</feature>
<proteinExistence type="predicted"/>
<feature type="region of interest" description="Disordered" evidence="1">
    <location>
        <begin position="1"/>
        <end position="21"/>
    </location>
</feature>
<evidence type="ECO:0000256" key="1">
    <source>
        <dbReference type="SAM" id="MobiDB-lite"/>
    </source>
</evidence>
<feature type="compositionally biased region" description="Acidic residues" evidence="1">
    <location>
        <begin position="208"/>
        <end position="218"/>
    </location>
</feature>
<sequence>MKLRSGLVLTSAERRNPMRGVKKPNANTITAKQVKSLITYTDNLEDILCEAGTSRPSRPSRASRSLKARQAASAARGAAKLGQPRRSGRIAELRTQLGEMGNLCDFRVVNVGQQVDIGPLIDMGQIVEVQLAQAAGTDYDSMPEAEHQAAEMDVPGSQLVRGAATGLTDAELVGRTAATLGALNAVDSQATPVADSAEDADGDLSDLETEMSSTEEDEQKTKTEAGQARTQEGCRRRFWTNVKSALMRWVSFA</sequence>
<dbReference type="EMBL" id="CH940653">
    <property type="protein sequence ID" value="KRF80572.1"/>
    <property type="molecule type" value="Genomic_DNA"/>
</dbReference>
<name>A0A0Q9W6H3_DROVI</name>
<keyword evidence="3" id="KW-1185">Reference proteome</keyword>
<accession>A0A0Q9W6H3</accession>